<keyword evidence="2" id="KW-1185">Reference proteome</keyword>
<dbReference type="Proteomes" id="UP000789342">
    <property type="component" value="Unassembled WGS sequence"/>
</dbReference>
<proteinExistence type="predicted"/>
<gene>
    <name evidence="1" type="ORF">AMORRO_LOCUS10269</name>
</gene>
<name>A0A9N9E0E0_9GLOM</name>
<evidence type="ECO:0000313" key="2">
    <source>
        <dbReference type="Proteomes" id="UP000789342"/>
    </source>
</evidence>
<accession>A0A9N9E0E0</accession>
<dbReference type="EMBL" id="CAJVPV010011106">
    <property type="protein sequence ID" value="CAG8657853.1"/>
    <property type="molecule type" value="Genomic_DNA"/>
</dbReference>
<comment type="caution">
    <text evidence="1">The sequence shown here is derived from an EMBL/GenBank/DDBJ whole genome shotgun (WGS) entry which is preliminary data.</text>
</comment>
<reference evidence="1" key="1">
    <citation type="submission" date="2021-06" db="EMBL/GenBank/DDBJ databases">
        <authorList>
            <person name="Kallberg Y."/>
            <person name="Tangrot J."/>
            <person name="Rosling A."/>
        </authorList>
    </citation>
    <scope>NUCLEOTIDE SEQUENCE</scope>
    <source>
        <strain evidence="1">CL551</strain>
    </source>
</reference>
<feature type="non-terminal residue" evidence="1">
    <location>
        <position position="1"/>
    </location>
</feature>
<evidence type="ECO:0000313" key="1">
    <source>
        <dbReference type="EMBL" id="CAG8657853.1"/>
    </source>
</evidence>
<organism evidence="1 2">
    <name type="scientific">Acaulospora morrowiae</name>
    <dbReference type="NCBI Taxonomy" id="94023"/>
    <lineage>
        <taxon>Eukaryota</taxon>
        <taxon>Fungi</taxon>
        <taxon>Fungi incertae sedis</taxon>
        <taxon>Mucoromycota</taxon>
        <taxon>Glomeromycotina</taxon>
        <taxon>Glomeromycetes</taxon>
        <taxon>Diversisporales</taxon>
        <taxon>Acaulosporaceae</taxon>
        <taxon>Acaulospora</taxon>
    </lineage>
</organism>
<sequence>MRNTTQLTDFRPWTEVSEFCQSVNGELSDFSSIRTLKSRNTLRHRYFNKGFWLNYYFAGSAEESMSGMSYGSWLVGRQKARSYIDFDIGRQLEEEIDREIVRKQREVVIV</sequence>
<dbReference type="AlphaFoldDB" id="A0A9N9E0E0"/>
<protein>
    <submittedName>
        <fullName evidence="1">17521_t:CDS:1</fullName>
    </submittedName>
</protein>